<name>A0A2U9IHA0_9CREN</name>
<dbReference type="AlphaFoldDB" id="A0A2U9IHA0"/>
<protein>
    <submittedName>
        <fullName evidence="1">Uncharacterized protein</fullName>
    </submittedName>
</protein>
<evidence type="ECO:0000313" key="2">
    <source>
        <dbReference type="Proteomes" id="UP000248044"/>
    </source>
</evidence>
<dbReference type="KEGG" id="abri:DFR85_13010"/>
<organism evidence="1 2">
    <name type="scientific">Acidianus brierleyi</name>
    <dbReference type="NCBI Taxonomy" id="41673"/>
    <lineage>
        <taxon>Archaea</taxon>
        <taxon>Thermoproteota</taxon>
        <taxon>Thermoprotei</taxon>
        <taxon>Sulfolobales</taxon>
        <taxon>Sulfolobaceae</taxon>
        <taxon>Acidianus</taxon>
    </lineage>
</organism>
<gene>
    <name evidence="1" type="ORF">DFR85_13010</name>
</gene>
<evidence type="ECO:0000313" key="1">
    <source>
        <dbReference type="EMBL" id="AWR95380.1"/>
    </source>
</evidence>
<accession>A0A2U9IHA0</accession>
<dbReference type="Proteomes" id="UP000248044">
    <property type="component" value="Chromosome"/>
</dbReference>
<dbReference type="EMBL" id="CP029289">
    <property type="protein sequence ID" value="AWR95380.1"/>
    <property type="molecule type" value="Genomic_DNA"/>
</dbReference>
<reference evidence="1 2" key="1">
    <citation type="submission" date="2018-05" db="EMBL/GenBank/DDBJ databases">
        <title>Complete Genome Sequences of Extremely Thermoacidophilic, Metal-Mobilizing Type-Strain Members of the Archaeal Family Sulfolobaceae: Acidianus brierleyi DSM-1651T, Acidianus sulfidivorans DSM-18786T, Metallosphaera hakonensis DSM-7519T, and Metallosphaera prunae DSM-10039T.</title>
        <authorList>
            <person name="Counts J.A."/>
            <person name="Kelly R.M."/>
        </authorList>
    </citation>
    <scope>NUCLEOTIDE SEQUENCE [LARGE SCALE GENOMIC DNA]</scope>
    <source>
        <strain evidence="1 2">DSM 1651</strain>
    </source>
</reference>
<proteinExistence type="predicted"/>
<keyword evidence="2" id="KW-1185">Reference proteome</keyword>
<dbReference type="OrthoDB" id="44149at2157"/>
<dbReference type="GeneID" id="36833092"/>
<sequence length="80" mass="9282">MNMQISNSLNGNFANNLPSQEQVIIQQLIYPYIALDNESGIIIRFSDNWSKVEYHEGKIVIYRDEDGKISIIEAEYDDEK</sequence>
<dbReference type="RefSeq" id="WP_110271258.1">
    <property type="nucleotide sequence ID" value="NZ_CP029289.2"/>
</dbReference>